<accession>A0A4Y9YQ83</accession>
<comment type="caution">
    <text evidence="1">The sequence shown here is derived from an EMBL/GenBank/DDBJ whole genome shotgun (WGS) entry which is preliminary data.</text>
</comment>
<reference evidence="1 2" key="1">
    <citation type="submission" date="2019-01" db="EMBL/GenBank/DDBJ databases">
        <title>Genome sequencing of the rare red list fungi Fomitopsis rosea.</title>
        <authorList>
            <person name="Buettner E."/>
            <person name="Kellner H."/>
        </authorList>
    </citation>
    <scope>NUCLEOTIDE SEQUENCE [LARGE SCALE GENOMIC DNA]</scope>
    <source>
        <strain evidence="1 2">DSM 105464</strain>
    </source>
</reference>
<name>A0A4Y9YQ83_9APHY</name>
<sequence length="112" mass="12378">MASTSTPGSASEKLQKLQHMNSTLSNINKILETLLGGEIEGINEREQILLRTDLAVYVMRAKNVLDEAKNMRLIVAIPPLLCSLLVECDDASYKPDLARAEIRKLRIEAGQS</sequence>
<dbReference type="EMBL" id="SEKV01000094">
    <property type="protein sequence ID" value="TFY64584.1"/>
    <property type="molecule type" value="Genomic_DNA"/>
</dbReference>
<evidence type="ECO:0000313" key="1">
    <source>
        <dbReference type="EMBL" id="TFY64584.1"/>
    </source>
</evidence>
<dbReference type="AlphaFoldDB" id="A0A4Y9YQ83"/>
<dbReference type="Proteomes" id="UP000298390">
    <property type="component" value="Unassembled WGS sequence"/>
</dbReference>
<protein>
    <submittedName>
        <fullName evidence="1">Uncharacterized protein</fullName>
    </submittedName>
</protein>
<proteinExistence type="predicted"/>
<organism evidence="1 2">
    <name type="scientific">Rhodofomes roseus</name>
    <dbReference type="NCBI Taxonomy" id="34475"/>
    <lineage>
        <taxon>Eukaryota</taxon>
        <taxon>Fungi</taxon>
        <taxon>Dikarya</taxon>
        <taxon>Basidiomycota</taxon>
        <taxon>Agaricomycotina</taxon>
        <taxon>Agaricomycetes</taxon>
        <taxon>Polyporales</taxon>
        <taxon>Rhodofomes</taxon>
    </lineage>
</organism>
<evidence type="ECO:0000313" key="2">
    <source>
        <dbReference type="Proteomes" id="UP000298390"/>
    </source>
</evidence>
<gene>
    <name evidence="1" type="ORF">EVJ58_g2531</name>
</gene>